<comment type="caution">
    <text evidence="1">The sequence shown here is derived from an EMBL/GenBank/DDBJ whole genome shotgun (WGS) entry which is preliminary data.</text>
</comment>
<organism evidence="1 2">
    <name type="scientific">Petrolisthes cinctipes</name>
    <name type="common">Flat porcelain crab</name>
    <dbReference type="NCBI Taxonomy" id="88211"/>
    <lineage>
        <taxon>Eukaryota</taxon>
        <taxon>Metazoa</taxon>
        <taxon>Ecdysozoa</taxon>
        <taxon>Arthropoda</taxon>
        <taxon>Crustacea</taxon>
        <taxon>Multicrustacea</taxon>
        <taxon>Malacostraca</taxon>
        <taxon>Eumalacostraca</taxon>
        <taxon>Eucarida</taxon>
        <taxon>Decapoda</taxon>
        <taxon>Pleocyemata</taxon>
        <taxon>Anomura</taxon>
        <taxon>Galatheoidea</taxon>
        <taxon>Porcellanidae</taxon>
        <taxon>Petrolisthes</taxon>
    </lineage>
</organism>
<dbReference type="AlphaFoldDB" id="A0AAE1FUB1"/>
<dbReference type="Proteomes" id="UP001286313">
    <property type="component" value="Unassembled WGS sequence"/>
</dbReference>
<evidence type="ECO:0000313" key="1">
    <source>
        <dbReference type="EMBL" id="KAK3879770.1"/>
    </source>
</evidence>
<sequence>GIELPDYIATYSSMRTNNAHYLTKLHQLKQRMRSAGK</sequence>
<gene>
    <name evidence="1" type="ORF">Pcinc_015689</name>
</gene>
<reference evidence="1" key="1">
    <citation type="submission" date="2023-10" db="EMBL/GenBank/DDBJ databases">
        <title>Genome assemblies of two species of porcelain crab, Petrolisthes cinctipes and Petrolisthes manimaculis (Anomura: Porcellanidae).</title>
        <authorList>
            <person name="Angst P."/>
        </authorList>
    </citation>
    <scope>NUCLEOTIDE SEQUENCE</scope>
    <source>
        <strain evidence="1">PB745_01</strain>
        <tissue evidence="1">Gill</tissue>
    </source>
</reference>
<proteinExistence type="predicted"/>
<keyword evidence="2" id="KW-1185">Reference proteome</keyword>
<dbReference type="EMBL" id="JAWQEG010001399">
    <property type="protein sequence ID" value="KAK3879770.1"/>
    <property type="molecule type" value="Genomic_DNA"/>
</dbReference>
<accession>A0AAE1FUB1</accession>
<feature type="non-terminal residue" evidence="1">
    <location>
        <position position="1"/>
    </location>
</feature>
<name>A0AAE1FUB1_PETCI</name>
<protein>
    <submittedName>
        <fullName evidence="1">Uncharacterized protein</fullName>
    </submittedName>
</protein>
<evidence type="ECO:0000313" key="2">
    <source>
        <dbReference type="Proteomes" id="UP001286313"/>
    </source>
</evidence>